<dbReference type="Pfam" id="PF07343">
    <property type="entry name" value="DUF1475"/>
    <property type="match status" value="1"/>
</dbReference>
<feature type="transmembrane region" description="Helical" evidence="1">
    <location>
        <begin position="75"/>
        <end position="95"/>
    </location>
</feature>
<protein>
    <submittedName>
        <fullName evidence="2">Uncharacterized protein</fullName>
    </submittedName>
</protein>
<dbReference type="InterPro" id="IPR009943">
    <property type="entry name" value="DUF1475"/>
</dbReference>
<proteinExistence type="predicted"/>
<sequence>MATQVSLVMWRAVFSALGLLVVATLVYTLATDGSLFHPELVTPGMFLTLIITGISMGSVLALSQLIAEGDVASTILLSASMVGDFFVDFGFHSLIGCITEDKM</sequence>
<comment type="caution">
    <text evidence="2">The sequence shown here is derived from an EMBL/GenBank/DDBJ whole genome shotgun (WGS) entry which is preliminary data.</text>
</comment>
<keyword evidence="1" id="KW-0812">Transmembrane</keyword>
<accession>A0A317YAD8</accession>
<keyword evidence="1" id="KW-0472">Membrane</keyword>
<dbReference type="EMBL" id="NCVQ01000001">
    <property type="protein sequence ID" value="PWZ55580.1"/>
    <property type="molecule type" value="Genomic_DNA"/>
</dbReference>
<reference evidence="2" key="1">
    <citation type="journal article" date="2018" name="Nat. Genet.">
        <title>Extensive intraspecific gene order and gene structural variations between Mo17 and other maize genomes.</title>
        <authorList>
            <person name="Sun S."/>
            <person name="Zhou Y."/>
            <person name="Chen J."/>
            <person name="Shi J."/>
            <person name="Zhao H."/>
            <person name="Zhao H."/>
            <person name="Song W."/>
            <person name="Zhang M."/>
            <person name="Cui Y."/>
            <person name="Dong X."/>
            <person name="Liu H."/>
            <person name="Ma X."/>
            <person name="Jiao Y."/>
            <person name="Wang B."/>
            <person name="Wei X."/>
            <person name="Stein J.C."/>
            <person name="Glaubitz J.C."/>
            <person name="Lu F."/>
            <person name="Yu G."/>
            <person name="Liang C."/>
            <person name="Fengler K."/>
            <person name="Li B."/>
            <person name="Rafalski A."/>
            <person name="Schnable P.S."/>
            <person name="Ware D.H."/>
            <person name="Buckler E.S."/>
            <person name="Lai J."/>
        </authorList>
    </citation>
    <scope>NUCLEOTIDE SEQUENCE [LARGE SCALE GENOMIC DNA]</scope>
    <source>
        <tissue evidence="2">Seedling</tissue>
    </source>
</reference>
<feature type="transmembrane region" description="Helical" evidence="1">
    <location>
        <begin position="44"/>
        <end position="63"/>
    </location>
</feature>
<gene>
    <name evidence="2" type="ORF">Zm00014a_002941</name>
</gene>
<name>A0A317YAD8_MAIZE</name>
<dbReference type="AlphaFoldDB" id="A0A317YAD8"/>
<evidence type="ECO:0000313" key="2">
    <source>
        <dbReference type="EMBL" id="PWZ55580.1"/>
    </source>
</evidence>
<organism evidence="2">
    <name type="scientific">Zea mays</name>
    <name type="common">Maize</name>
    <dbReference type="NCBI Taxonomy" id="4577"/>
    <lineage>
        <taxon>Eukaryota</taxon>
        <taxon>Viridiplantae</taxon>
        <taxon>Streptophyta</taxon>
        <taxon>Embryophyta</taxon>
        <taxon>Tracheophyta</taxon>
        <taxon>Spermatophyta</taxon>
        <taxon>Magnoliopsida</taxon>
        <taxon>Liliopsida</taxon>
        <taxon>Poales</taxon>
        <taxon>Poaceae</taxon>
        <taxon>PACMAD clade</taxon>
        <taxon>Panicoideae</taxon>
        <taxon>Andropogonodae</taxon>
        <taxon>Andropogoneae</taxon>
        <taxon>Tripsacinae</taxon>
        <taxon>Zea</taxon>
    </lineage>
</organism>
<dbReference type="Proteomes" id="UP000251960">
    <property type="component" value="Chromosome 1"/>
</dbReference>
<keyword evidence="1" id="KW-1133">Transmembrane helix</keyword>
<evidence type="ECO:0000256" key="1">
    <source>
        <dbReference type="SAM" id="Phobius"/>
    </source>
</evidence>